<gene>
    <name evidence="1" type="ORF">FXN61_23590</name>
</gene>
<name>A0ABX1FLH1_9PSEU</name>
<comment type="caution">
    <text evidence="1">The sequence shown here is derived from an EMBL/GenBank/DDBJ whole genome shotgun (WGS) entry which is preliminary data.</text>
</comment>
<organism evidence="1 2">
    <name type="scientific">Lentzea indica</name>
    <dbReference type="NCBI Taxonomy" id="2604800"/>
    <lineage>
        <taxon>Bacteria</taxon>
        <taxon>Bacillati</taxon>
        <taxon>Actinomycetota</taxon>
        <taxon>Actinomycetes</taxon>
        <taxon>Pseudonocardiales</taxon>
        <taxon>Pseudonocardiaceae</taxon>
        <taxon>Lentzea</taxon>
    </lineage>
</organism>
<sequence>MRAVRGRTAHGVRRGAPVLEAPDVPAELRASALVQASECLVTVGRGDEPTLALAEADQLYVTDTTIDDDTRLLLRGLIRAVQAAQHRRWGDIAAAIGAAREGLDLLSRFADPSADSGQGLGRLTLELVLALMDANRLLDASEVGSPMLDRPVRARRRPRRAGCGWRWRRACICLPAESRWPAKCCAK</sequence>
<evidence type="ECO:0000313" key="1">
    <source>
        <dbReference type="EMBL" id="NKE59629.1"/>
    </source>
</evidence>
<reference evidence="1 2" key="1">
    <citation type="submission" date="2019-08" db="EMBL/GenBank/DDBJ databases">
        <title>Lentzea from Indian Himalayas.</title>
        <authorList>
            <person name="Mandal S."/>
            <person name="Mallick Gupta A."/>
            <person name="Maiti P.K."/>
            <person name="Sarkar J."/>
            <person name="Mandal S."/>
        </authorList>
    </citation>
    <scope>NUCLEOTIDE SEQUENCE [LARGE SCALE GENOMIC DNA]</scope>
    <source>
        <strain evidence="1 2">PSKA42</strain>
    </source>
</reference>
<protein>
    <submittedName>
        <fullName evidence="1">Uncharacterized protein</fullName>
    </submittedName>
</protein>
<dbReference type="EMBL" id="VSRL01000089">
    <property type="protein sequence ID" value="NKE59629.1"/>
    <property type="molecule type" value="Genomic_DNA"/>
</dbReference>
<proteinExistence type="predicted"/>
<dbReference type="Proteomes" id="UP001515943">
    <property type="component" value="Unassembled WGS sequence"/>
</dbReference>
<feature type="non-terminal residue" evidence="1">
    <location>
        <position position="187"/>
    </location>
</feature>
<accession>A0ABX1FLH1</accession>
<evidence type="ECO:0000313" key="2">
    <source>
        <dbReference type="Proteomes" id="UP001515943"/>
    </source>
</evidence>
<keyword evidence="2" id="KW-1185">Reference proteome</keyword>